<dbReference type="EMBL" id="JASCZI010121856">
    <property type="protein sequence ID" value="MED6163146.1"/>
    <property type="molecule type" value="Genomic_DNA"/>
</dbReference>
<evidence type="ECO:0000313" key="2">
    <source>
        <dbReference type="EMBL" id="MED6163146.1"/>
    </source>
</evidence>
<name>A0ABU6UPV8_9FABA</name>
<gene>
    <name evidence="2" type="ORF">PIB30_077089</name>
</gene>
<evidence type="ECO:0000313" key="3">
    <source>
        <dbReference type="Proteomes" id="UP001341840"/>
    </source>
</evidence>
<dbReference type="Proteomes" id="UP001341840">
    <property type="component" value="Unassembled WGS sequence"/>
</dbReference>
<sequence length="141" mass="16171">MALAKERESRRRGHRNQHIERDVAMYFFPCHCRTHRIPSPRRHCSWRTPSPSRKGEEEGSAVVLRRDSTITVDEGATVEGSVAVAMFEEVRWWWLVTVMLLPPLPSSLCSAVKQATIAERANAFRKQCQLAETVNLNEIEL</sequence>
<protein>
    <submittedName>
        <fullName evidence="2">Uncharacterized protein</fullName>
    </submittedName>
</protein>
<reference evidence="2 3" key="1">
    <citation type="journal article" date="2023" name="Plants (Basel)">
        <title>Bridging the Gap: Combining Genomics and Transcriptomics Approaches to Understand Stylosanthes scabra, an Orphan Legume from the Brazilian Caatinga.</title>
        <authorList>
            <person name="Ferreira-Neto J.R.C."/>
            <person name="da Silva M.D."/>
            <person name="Binneck E."/>
            <person name="de Melo N.F."/>
            <person name="da Silva R.H."/>
            <person name="de Melo A.L.T.M."/>
            <person name="Pandolfi V."/>
            <person name="Bustamante F.O."/>
            <person name="Brasileiro-Vidal A.C."/>
            <person name="Benko-Iseppon A.M."/>
        </authorList>
    </citation>
    <scope>NUCLEOTIDE SEQUENCE [LARGE SCALE GENOMIC DNA]</scope>
    <source>
        <tissue evidence="2">Leaves</tissue>
    </source>
</reference>
<proteinExistence type="predicted"/>
<keyword evidence="3" id="KW-1185">Reference proteome</keyword>
<evidence type="ECO:0000256" key="1">
    <source>
        <dbReference type="SAM" id="MobiDB-lite"/>
    </source>
</evidence>
<comment type="caution">
    <text evidence="2">The sequence shown here is derived from an EMBL/GenBank/DDBJ whole genome shotgun (WGS) entry which is preliminary data.</text>
</comment>
<feature type="region of interest" description="Disordered" evidence="1">
    <location>
        <begin position="41"/>
        <end position="61"/>
    </location>
</feature>
<accession>A0ABU6UPV8</accession>
<organism evidence="2 3">
    <name type="scientific">Stylosanthes scabra</name>
    <dbReference type="NCBI Taxonomy" id="79078"/>
    <lineage>
        <taxon>Eukaryota</taxon>
        <taxon>Viridiplantae</taxon>
        <taxon>Streptophyta</taxon>
        <taxon>Embryophyta</taxon>
        <taxon>Tracheophyta</taxon>
        <taxon>Spermatophyta</taxon>
        <taxon>Magnoliopsida</taxon>
        <taxon>eudicotyledons</taxon>
        <taxon>Gunneridae</taxon>
        <taxon>Pentapetalae</taxon>
        <taxon>rosids</taxon>
        <taxon>fabids</taxon>
        <taxon>Fabales</taxon>
        <taxon>Fabaceae</taxon>
        <taxon>Papilionoideae</taxon>
        <taxon>50 kb inversion clade</taxon>
        <taxon>dalbergioids sensu lato</taxon>
        <taxon>Dalbergieae</taxon>
        <taxon>Pterocarpus clade</taxon>
        <taxon>Stylosanthes</taxon>
    </lineage>
</organism>